<proteinExistence type="predicted"/>
<evidence type="ECO:0000256" key="1">
    <source>
        <dbReference type="SAM" id="MobiDB-lite"/>
    </source>
</evidence>
<comment type="caution">
    <text evidence="2">The sequence shown here is derived from an EMBL/GenBank/DDBJ whole genome shotgun (WGS) entry which is preliminary data.</text>
</comment>
<accession>A0A0F9BZC9</accession>
<feature type="non-terminal residue" evidence="2">
    <location>
        <position position="44"/>
    </location>
</feature>
<organism evidence="2">
    <name type="scientific">marine sediment metagenome</name>
    <dbReference type="NCBI Taxonomy" id="412755"/>
    <lineage>
        <taxon>unclassified sequences</taxon>
        <taxon>metagenomes</taxon>
        <taxon>ecological metagenomes</taxon>
    </lineage>
</organism>
<gene>
    <name evidence="2" type="ORF">LCGC14_2387440</name>
</gene>
<dbReference type="AlphaFoldDB" id="A0A0F9BZC9"/>
<reference evidence="2" key="1">
    <citation type="journal article" date="2015" name="Nature">
        <title>Complex archaea that bridge the gap between prokaryotes and eukaryotes.</title>
        <authorList>
            <person name="Spang A."/>
            <person name="Saw J.H."/>
            <person name="Jorgensen S.L."/>
            <person name="Zaremba-Niedzwiedzka K."/>
            <person name="Martijn J."/>
            <person name="Lind A.E."/>
            <person name="van Eijk R."/>
            <person name="Schleper C."/>
            <person name="Guy L."/>
            <person name="Ettema T.J."/>
        </authorList>
    </citation>
    <scope>NUCLEOTIDE SEQUENCE</scope>
</reference>
<dbReference type="EMBL" id="LAZR01035547">
    <property type="protein sequence ID" value="KKL27214.1"/>
    <property type="molecule type" value="Genomic_DNA"/>
</dbReference>
<protein>
    <submittedName>
        <fullName evidence="2">Uncharacterized protein</fullName>
    </submittedName>
</protein>
<sequence>MADTGTSFYVGKTDNLYRADPTKISEKITSESDIDDAHGTGTLA</sequence>
<name>A0A0F9BZC9_9ZZZZ</name>
<evidence type="ECO:0000313" key="2">
    <source>
        <dbReference type="EMBL" id="KKL27214.1"/>
    </source>
</evidence>
<feature type="region of interest" description="Disordered" evidence="1">
    <location>
        <begin position="20"/>
        <end position="44"/>
    </location>
</feature>
<feature type="compositionally biased region" description="Basic and acidic residues" evidence="1">
    <location>
        <begin position="20"/>
        <end position="38"/>
    </location>
</feature>